<evidence type="ECO:0000256" key="6">
    <source>
        <dbReference type="SAM" id="Phobius"/>
    </source>
</evidence>
<feature type="transmembrane region" description="Helical" evidence="6">
    <location>
        <begin position="238"/>
        <end position="258"/>
    </location>
</feature>
<dbReference type="Proteomes" id="UP000095787">
    <property type="component" value="Unassembled WGS sequence"/>
</dbReference>
<accession>A0A174DGI7</accession>
<dbReference type="CDD" id="cd06580">
    <property type="entry name" value="TM_PBP1_transp_TpRbsC_like"/>
    <property type="match status" value="1"/>
</dbReference>
<protein>
    <submittedName>
        <fullName evidence="8">ABC transporter permease</fullName>
    </submittedName>
    <submittedName>
        <fullName evidence="7">ABC-type uncharacterized transport system, permease component</fullName>
    </submittedName>
</protein>
<feature type="transmembrane region" description="Helical" evidence="6">
    <location>
        <begin position="294"/>
        <end position="310"/>
    </location>
</feature>
<keyword evidence="4 6" id="KW-1133">Transmembrane helix</keyword>
<name>A0A174DGI7_9FIRM</name>
<evidence type="ECO:0000313" key="7">
    <source>
        <dbReference type="EMBL" id="CUO23225.1"/>
    </source>
</evidence>
<keyword evidence="2" id="KW-1003">Cell membrane</keyword>
<dbReference type="GeneID" id="97328516"/>
<organism evidence="7 9">
    <name type="scientific">[Ruminococcus] torques</name>
    <dbReference type="NCBI Taxonomy" id="33039"/>
    <lineage>
        <taxon>Bacteria</taxon>
        <taxon>Bacillati</taxon>
        <taxon>Bacillota</taxon>
        <taxon>Clostridia</taxon>
        <taxon>Lachnospirales</taxon>
        <taxon>Lachnospiraceae</taxon>
        <taxon>Mediterraneibacter</taxon>
    </lineage>
</organism>
<evidence type="ECO:0000313" key="9">
    <source>
        <dbReference type="Proteomes" id="UP000095787"/>
    </source>
</evidence>
<feature type="transmembrane region" description="Helical" evidence="6">
    <location>
        <begin position="265"/>
        <end position="282"/>
    </location>
</feature>
<dbReference type="InterPro" id="IPR001851">
    <property type="entry name" value="ABC_transp_permease"/>
</dbReference>
<dbReference type="PANTHER" id="PTHR43370">
    <property type="entry name" value="SUGAR ABC TRANSPORTER INTEGRAL MEMBRANE PROTEIN-RELATED"/>
    <property type="match status" value="1"/>
</dbReference>
<evidence type="ECO:0000256" key="4">
    <source>
        <dbReference type="ARBA" id="ARBA00022989"/>
    </source>
</evidence>
<keyword evidence="5 6" id="KW-0472">Membrane</keyword>
<dbReference type="RefSeq" id="WP_004846418.1">
    <property type="nucleotide sequence ID" value="NZ_AP028249.1"/>
</dbReference>
<keyword evidence="3 6" id="KW-0812">Transmembrane</keyword>
<dbReference type="GO" id="GO:0022857">
    <property type="term" value="F:transmembrane transporter activity"/>
    <property type="evidence" value="ECO:0007669"/>
    <property type="project" value="InterPro"/>
</dbReference>
<dbReference type="Proteomes" id="UP000292665">
    <property type="component" value="Unassembled WGS sequence"/>
</dbReference>
<feature type="transmembrane region" description="Helical" evidence="6">
    <location>
        <begin position="70"/>
        <end position="95"/>
    </location>
</feature>
<evidence type="ECO:0000256" key="5">
    <source>
        <dbReference type="ARBA" id="ARBA00023136"/>
    </source>
</evidence>
<evidence type="ECO:0000313" key="10">
    <source>
        <dbReference type="Proteomes" id="UP000292665"/>
    </source>
</evidence>
<evidence type="ECO:0000256" key="3">
    <source>
        <dbReference type="ARBA" id="ARBA00022692"/>
    </source>
</evidence>
<comment type="subcellular location">
    <subcellularLocation>
        <location evidence="1">Cell membrane</location>
        <topology evidence="1">Multi-pass membrane protein</topology>
    </subcellularLocation>
</comment>
<dbReference type="AlphaFoldDB" id="A0A174DGI7"/>
<dbReference type="GO" id="GO:0005886">
    <property type="term" value="C:plasma membrane"/>
    <property type="evidence" value="ECO:0007669"/>
    <property type="project" value="UniProtKB-SubCell"/>
</dbReference>
<evidence type="ECO:0000256" key="1">
    <source>
        <dbReference type="ARBA" id="ARBA00004651"/>
    </source>
</evidence>
<reference evidence="8 10" key="2">
    <citation type="journal article" date="2019" name="Science, e1252229">
        <title>Invertible promoters mediate bacterial phase variation, antibiotic resistance, and host adaptation in the gut.</title>
        <authorList>
            <person name="Jiang X."/>
            <person name="Hall A.B."/>
            <person name="Arthur T.D."/>
            <person name="Plichta D.R."/>
            <person name="Covington C.T."/>
            <person name="Poyet M."/>
            <person name="Crothers J."/>
            <person name="Moses P.L."/>
            <person name="Tolonen A.C."/>
            <person name="Vlamakis H."/>
            <person name="Alm E.J."/>
            <person name="Xavier R.J."/>
        </authorList>
    </citation>
    <scope>NUCLEOTIDE SEQUENCE [LARGE SCALE GENOMIC DNA]</scope>
    <source>
        <strain evidence="8">Aa_0143</strain>
        <strain evidence="10">aa_0143</strain>
    </source>
</reference>
<sequence>MLNTLNGLFIAAVLAGTPLLLGALGEILTEKSGNLNLGVEGMMFMGAITGLAGSYYYEQAVIGSGGNPNGAVSSVIALLTSFAAGSLGALIYSFLTITLRANQNVTGLTLTIFGTGFGNFFGEYIGQKAGGYVAVSEVTKKAFSGIDIPVLSDIPVLGPLLFRYNWVVYFAIAAALFMTWFFNRTRVGLNLRAVGEDPATADAAGINTTVYKYMATVIGGGICGIGGMYMSMVTTSGVWVHNCVSGYGWLAVALVIFATWSPARGMLVALVFGGLTIMRMYINIPGLPAQIYDMFPYIATILVLVITSMRRSKEHAQPKSCGLNYFREER</sequence>
<feature type="transmembrane region" description="Helical" evidence="6">
    <location>
        <begin position="164"/>
        <end position="182"/>
    </location>
</feature>
<dbReference type="EMBL" id="RCYR01000023">
    <property type="protein sequence ID" value="RYS78682.1"/>
    <property type="molecule type" value="Genomic_DNA"/>
</dbReference>
<evidence type="ECO:0000313" key="8">
    <source>
        <dbReference type="EMBL" id="RYS78682.1"/>
    </source>
</evidence>
<reference evidence="7 9" key="1">
    <citation type="submission" date="2015-09" db="EMBL/GenBank/DDBJ databases">
        <authorList>
            <consortium name="Pathogen Informatics"/>
        </authorList>
    </citation>
    <scope>NUCLEOTIDE SEQUENCE [LARGE SCALE GENOMIC DNA]</scope>
    <source>
        <strain evidence="7 9">2789STDY5834841</strain>
    </source>
</reference>
<dbReference type="EMBL" id="CYZO01000026">
    <property type="protein sequence ID" value="CUO23225.1"/>
    <property type="molecule type" value="Genomic_DNA"/>
</dbReference>
<proteinExistence type="predicted"/>
<feature type="transmembrane region" description="Helical" evidence="6">
    <location>
        <begin position="213"/>
        <end position="232"/>
    </location>
</feature>
<evidence type="ECO:0000256" key="2">
    <source>
        <dbReference type="ARBA" id="ARBA00022475"/>
    </source>
</evidence>
<dbReference type="Pfam" id="PF02653">
    <property type="entry name" value="BPD_transp_2"/>
    <property type="match status" value="1"/>
</dbReference>
<gene>
    <name evidence="8" type="ORF">EAI93_10650</name>
    <name evidence="7" type="ORF">ERS852456_01966</name>
</gene>
<dbReference type="PANTHER" id="PTHR43370:SF2">
    <property type="entry name" value="ABC TRANSPORTER PERMEASE PROTEIN"/>
    <property type="match status" value="1"/>
</dbReference>